<evidence type="ECO:0000256" key="4">
    <source>
        <dbReference type="PIRSR" id="PIRSR000005-1"/>
    </source>
</evidence>
<dbReference type="eggNOG" id="COG2863">
    <property type="taxonomic scope" value="Bacteria"/>
</dbReference>
<keyword evidence="2 5" id="KW-0479">Metal-binding</keyword>
<dbReference type="PROSITE" id="PS51007">
    <property type="entry name" value="CYTC"/>
    <property type="match status" value="2"/>
</dbReference>
<feature type="binding site" description="axial binding residue" evidence="5">
    <location>
        <position position="56"/>
    </location>
    <ligand>
        <name>heme c</name>
        <dbReference type="ChEBI" id="CHEBI:61717"/>
        <label>1</label>
    </ligand>
    <ligandPart>
        <name>Fe</name>
        <dbReference type="ChEBI" id="CHEBI:18248"/>
    </ligandPart>
</feature>
<dbReference type="SUPFAM" id="SSF46626">
    <property type="entry name" value="Cytochrome c"/>
    <property type="match status" value="2"/>
</dbReference>
<dbReference type="InterPro" id="IPR050597">
    <property type="entry name" value="Cytochrome_c_Oxidase_Subunit"/>
</dbReference>
<dbReference type="PANTHER" id="PTHR33751">
    <property type="entry name" value="CBB3-TYPE CYTOCHROME C OXIDASE SUBUNIT FIXP"/>
    <property type="match status" value="1"/>
</dbReference>
<dbReference type="HOGENOM" id="CLU_076280_0_0_4"/>
<organism evidence="9 10">
    <name type="scientific">Herbaspirillum seropedicae (strain SmR1)</name>
    <dbReference type="NCBI Taxonomy" id="757424"/>
    <lineage>
        <taxon>Bacteria</taxon>
        <taxon>Pseudomonadati</taxon>
        <taxon>Pseudomonadota</taxon>
        <taxon>Betaproteobacteria</taxon>
        <taxon>Burkholderiales</taxon>
        <taxon>Oxalobacteraceae</taxon>
        <taxon>Herbaspirillum</taxon>
    </lineage>
</organism>
<dbReference type="AlphaFoldDB" id="D8IP84"/>
<dbReference type="KEGG" id="hse:Hsero_1388"/>
<dbReference type="InterPro" id="IPR009056">
    <property type="entry name" value="Cyt_c-like_dom"/>
</dbReference>
<comment type="PTM">
    <text evidence="4">Binds 2 heme c groups covalently per subunit.</text>
</comment>
<evidence type="ECO:0000256" key="7">
    <source>
        <dbReference type="SAM" id="SignalP"/>
    </source>
</evidence>
<evidence type="ECO:0000259" key="8">
    <source>
        <dbReference type="PROSITE" id="PS51007"/>
    </source>
</evidence>
<feature type="signal peptide" evidence="7">
    <location>
        <begin position="1"/>
        <end position="30"/>
    </location>
</feature>
<dbReference type="Gene3D" id="1.10.760.10">
    <property type="entry name" value="Cytochrome c-like domain"/>
    <property type="match status" value="2"/>
</dbReference>
<evidence type="ECO:0000256" key="1">
    <source>
        <dbReference type="ARBA" id="ARBA00022617"/>
    </source>
</evidence>
<dbReference type="EMBL" id="CP002039">
    <property type="protein sequence ID" value="ADJ62904.1"/>
    <property type="molecule type" value="Genomic_DNA"/>
</dbReference>
<dbReference type="InterPro" id="IPR024167">
    <property type="entry name" value="Cytochrome_c4-like"/>
</dbReference>
<dbReference type="PROSITE" id="PS51257">
    <property type="entry name" value="PROKAR_LIPOPROTEIN"/>
    <property type="match status" value="1"/>
</dbReference>
<feature type="binding site" description="axial binding residue" evidence="5">
    <location>
        <position position="200"/>
    </location>
    <ligand>
        <name>heme c</name>
        <dbReference type="ChEBI" id="CHEBI:61717"/>
        <label>2</label>
    </ligand>
    <ligandPart>
        <name>Fe</name>
        <dbReference type="ChEBI" id="CHEBI:18248"/>
    </ligandPart>
</feature>
<keyword evidence="1 4" id="KW-0349">Heme</keyword>
<dbReference type="GO" id="GO:0020037">
    <property type="term" value="F:heme binding"/>
    <property type="evidence" value="ECO:0007669"/>
    <property type="project" value="InterPro"/>
</dbReference>
<evidence type="ECO:0000256" key="5">
    <source>
        <dbReference type="PIRSR" id="PIRSR000005-2"/>
    </source>
</evidence>
<dbReference type="GeneID" id="29392665"/>
<feature type="binding site" description="axial binding residue" evidence="5">
    <location>
        <position position="158"/>
    </location>
    <ligand>
        <name>heme c</name>
        <dbReference type="ChEBI" id="CHEBI:61717"/>
        <label>2</label>
    </ligand>
    <ligandPart>
        <name>Fe</name>
        <dbReference type="ChEBI" id="CHEBI:18248"/>
    </ligandPart>
</feature>
<dbReference type="Proteomes" id="UP000000329">
    <property type="component" value="Chromosome"/>
</dbReference>
<sequence>MRLLNNKVKGTAAIVLAIGVGMACSLAAAAAPEAAPAAPAAIAGMAERMAACTACHGKQGRATADGYYPRIAGKPEAYLLNQLQSFRDGQRRYPMMNYLLANLSDDYLQQIARFFADQHPPYPPPASNEASATVLERGRRLVTEGDPQRRLPACAACHAPSLGGVQPGIPGLLGLPRDYINAQLGAWRNGDRTAKTPDCMAAVARALSPEEINAASSWLSAQAVPADYAPAPALPSPLPQQCGSQPQSGVQR</sequence>
<keyword evidence="3 5" id="KW-0408">Iron</keyword>
<dbReference type="PIRSF" id="PIRSF000005">
    <property type="entry name" value="Cytochrome_c4"/>
    <property type="match status" value="1"/>
</dbReference>
<dbReference type="PANTHER" id="PTHR33751:SF11">
    <property type="entry name" value="BLL4483 PROTEIN"/>
    <property type="match status" value="1"/>
</dbReference>
<feature type="binding site" description="axial binding residue" evidence="5">
    <location>
        <position position="96"/>
    </location>
    <ligand>
        <name>heme c</name>
        <dbReference type="ChEBI" id="CHEBI:61717"/>
        <label>1</label>
    </ligand>
    <ligandPart>
        <name>Fe</name>
        <dbReference type="ChEBI" id="CHEBI:18248"/>
    </ligandPart>
</feature>
<feature type="domain" description="Cytochrome c" evidence="8">
    <location>
        <begin position="133"/>
        <end position="223"/>
    </location>
</feature>
<protein>
    <submittedName>
        <fullName evidence="9">Cytochrome c553 protein</fullName>
    </submittedName>
</protein>
<name>D8IP84_HERSS</name>
<evidence type="ECO:0000256" key="6">
    <source>
        <dbReference type="SAM" id="MobiDB-lite"/>
    </source>
</evidence>
<dbReference type="GO" id="GO:0005506">
    <property type="term" value="F:iron ion binding"/>
    <property type="evidence" value="ECO:0007669"/>
    <property type="project" value="InterPro"/>
</dbReference>
<dbReference type="GO" id="GO:0042597">
    <property type="term" value="C:periplasmic space"/>
    <property type="evidence" value="ECO:0007669"/>
    <property type="project" value="InterPro"/>
</dbReference>
<dbReference type="InterPro" id="IPR036909">
    <property type="entry name" value="Cyt_c-like_dom_sf"/>
</dbReference>
<evidence type="ECO:0000313" key="9">
    <source>
        <dbReference type="EMBL" id="ADJ62904.1"/>
    </source>
</evidence>
<feature type="domain" description="Cytochrome c" evidence="8">
    <location>
        <begin position="39"/>
        <end position="119"/>
    </location>
</feature>
<feature type="binding site" description="covalent" evidence="4">
    <location>
        <position position="154"/>
    </location>
    <ligand>
        <name>heme c</name>
        <dbReference type="ChEBI" id="CHEBI:61717"/>
        <label>2</label>
    </ligand>
</feature>
<keyword evidence="7" id="KW-0732">Signal</keyword>
<evidence type="ECO:0000256" key="3">
    <source>
        <dbReference type="ARBA" id="ARBA00023004"/>
    </source>
</evidence>
<evidence type="ECO:0000256" key="2">
    <source>
        <dbReference type="ARBA" id="ARBA00022723"/>
    </source>
</evidence>
<gene>
    <name evidence="9" type="ordered locus">Hsero_1388</name>
</gene>
<evidence type="ECO:0000313" key="10">
    <source>
        <dbReference type="Proteomes" id="UP000000329"/>
    </source>
</evidence>
<feature type="chain" id="PRO_5003115332" evidence="7">
    <location>
        <begin position="31"/>
        <end position="252"/>
    </location>
</feature>
<dbReference type="STRING" id="757424.Hsero_1388"/>
<feature type="binding site" description="covalent" evidence="4">
    <location>
        <position position="55"/>
    </location>
    <ligand>
        <name>heme c</name>
        <dbReference type="ChEBI" id="CHEBI:61717"/>
        <label>1</label>
    </ligand>
</feature>
<feature type="compositionally biased region" description="Polar residues" evidence="6">
    <location>
        <begin position="242"/>
        <end position="252"/>
    </location>
</feature>
<feature type="binding site" description="covalent" evidence="4">
    <location>
        <position position="157"/>
    </location>
    <ligand>
        <name>heme c</name>
        <dbReference type="ChEBI" id="CHEBI:61717"/>
        <label>2</label>
    </ligand>
</feature>
<dbReference type="GO" id="GO:0009055">
    <property type="term" value="F:electron transfer activity"/>
    <property type="evidence" value="ECO:0007669"/>
    <property type="project" value="InterPro"/>
</dbReference>
<feature type="region of interest" description="Disordered" evidence="6">
    <location>
        <begin position="229"/>
        <end position="252"/>
    </location>
</feature>
<feature type="binding site" description="covalent" evidence="4">
    <location>
        <position position="52"/>
    </location>
    <ligand>
        <name>heme c</name>
        <dbReference type="ChEBI" id="CHEBI:61717"/>
        <label>1</label>
    </ligand>
</feature>
<reference evidence="9 10" key="1">
    <citation type="submission" date="2010-04" db="EMBL/GenBank/DDBJ databases">
        <title>The genome of Herbaspirillum seropedicae SmR1, an endophytic, nitrogen-fixing, plant-growth promoting beta-Proteobacteria.</title>
        <authorList>
            <person name="Pedrosa F.O."/>
            <person name="Monteiro R.A."/>
            <person name="Wassem R."/>
            <person name="Cruz L.M."/>
            <person name="Ayub R.A."/>
            <person name="Colauto N.B."/>
            <person name="Fernandez M.A."/>
            <person name="Fungaro M.H.P."/>
            <person name="Grisard E.C."/>
            <person name="Hungria M."/>
            <person name="Madeira H.M.F."/>
            <person name="Nodari R.O."/>
            <person name="Osaku C.A."/>
            <person name="Petzl-Erler M.L."/>
            <person name="Terenzi H."/>
            <person name="Vieira L.G.E."/>
            <person name="Almeida M.I.M."/>
            <person name="Alves L.R."/>
            <person name="Arantes O.M.N."/>
            <person name="Balsanelli E."/>
            <person name="Barcellos F.G."/>
            <person name="Baura V.A."/>
            <person name="Binde D.R."/>
            <person name="Campo R.J."/>
            <person name="Chubatsu L.S."/>
            <person name="Chueire L.M.O."/>
            <person name="Ciferri R.R."/>
            <person name="Correa L.C."/>
            <person name="da Conceicao Silva J.L."/>
            <person name="Dabul A.N.G."/>
            <person name="Dambros B.P."/>
            <person name="Faoro H."/>
            <person name="Favetti A."/>
            <person name="Friedermann G."/>
            <person name="Furlaneto M.C."/>
            <person name="Gasques L.S."/>
            <person name="Gimenes C.C.T."/>
            <person name="Gioppo N.M.R."/>
            <person name="Glienke-Blanco C."/>
            <person name="Godoy L.P."/>
            <person name="Guerra M.P."/>
            <person name="Karp S."/>
            <person name="Kava-Cordeiro V."/>
            <person name="Margarido V.P."/>
            <person name="Mathioni S.M."/>
            <person name="Menck-Soares M.A."/>
            <person name="Murace N.K."/>
            <person name="Nicolas M.F."/>
            <person name="Oliveira C.E.C."/>
            <person name="Pagnan N.A.B."/>
            <person name="Pamphile J.A."/>
            <person name="Patussi E.V."/>
            <person name="Pereira L.F.P."/>
            <person name="Pereira-Ferrari L."/>
            <person name="Pinto F.G.S."/>
            <person name="Precoma C."/>
            <person name="Prioli A.J."/>
            <person name="Prioli S.M.A.P."/>
            <person name="Raittz R.T."/>
            <person name="Ramos H.J.O."/>
            <person name="Ribeiro E.M.S.F."/>
            <person name="Rigo L.U."/>
            <person name="Rocha C.L.M.S.C."/>
            <person name="Rocha S.N."/>
            <person name="Santos K."/>
            <person name="Satori D."/>
            <person name="Silva A.G."/>
            <person name="Simao R.C.G."/>
            <person name="Soares M.A.M."/>
            <person name="Souza E.M."/>
            <person name="Steffens M.B.R."/>
            <person name="Steindel M."/>
            <person name="Tadra-Sfeir M.Z."/>
            <person name="Takahashi E.K."/>
            <person name="Torres R.A."/>
            <person name="Valle J.S."/>
            <person name="Vernal J.I."/>
            <person name="Vilas-Boas L.A."/>
            <person name="Watanabe M.A.E."/>
            <person name="Weiss V.A."/>
            <person name="Yates M.A."/>
            <person name="Souza E.M."/>
        </authorList>
    </citation>
    <scope>NUCLEOTIDE SEQUENCE [LARGE SCALE GENOMIC DNA]</scope>
    <source>
        <strain evidence="9 10">SmR1</strain>
    </source>
</reference>
<accession>D8IP84</accession>
<dbReference type="RefSeq" id="WP_013233409.1">
    <property type="nucleotide sequence ID" value="NC_014323.1"/>
</dbReference>
<proteinExistence type="predicted"/>
<keyword evidence="10" id="KW-1185">Reference proteome</keyword>